<gene>
    <name evidence="1" type="ORF">pdam_00007045</name>
</gene>
<comment type="caution">
    <text evidence="1">The sequence shown here is derived from an EMBL/GenBank/DDBJ whole genome shotgun (WGS) entry which is preliminary data.</text>
</comment>
<organism evidence="1 2">
    <name type="scientific">Pocillopora damicornis</name>
    <name type="common">Cauliflower coral</name>
    <name type="synonym">Millepora damicornis</name>
    <dbReference type="NCBI Taxonomy" id="46731"/>
    <lineage>
        <taxon>Eukaryota</taxon>
        <taxon>Metazoa</taxon>
        <taxon>Cnidaria</taxon>
        <taxon>Anthozoa</taxon>
        <taxon>Hexacorallia</taxon>
        <taxon>Scleractinia</taxon>
        <taxon>Astrocoeniina</taxon>
        <taxon>Pocilloporidae</taxon>
        <taxon>Pocillopora</taxon>
    </lineage>
</organism>
<reference evidence="1 2" key="1">
    <citation type="journal article" date="2018" name="Sci. Rep.">
        <title>Comparative analysis of the Pocillopora damicornis genome highlights role of immune system in coral evolution.</title>
        <authorList>
            <person name="Cunning R."/>
            <person name="Bay R.A."/>
            <person name="Gillette P."/>
            <person name="Baker A.C."/>
            <person name="Traylor-Knowles N."/>
        </authorList>
    </citation>
    <scope>NUCLEOTIDE SEQUENCE [LARGE SCALE GENOMIC DNA]</scope>
    <source>
        <strain evidence="1">RSMAS</strain>
        <tissue evidence="1">Whole animal</tissue>
    </source>
</reference>
<dbReference type="InterPro" id="IPR003006">
    <property type="entry name" value="Ig/MHC_CS"/>
</dbReference>
<sequence length="193" mass="22148">TTRSVLEYACQVFHSSLPYYLSEELERIQKRALRIIFPYASYNSALKEAGIPSLYDRRASLSSDLFNDIVLDINHKLAGLLPPKAEHHRQLRSNRKFYVPVCKTDRLKKSLIVSHSLSINLICIRSSSRYSLRNNDTIFLERPKGVMRTTLGARLFHASAPALWNSLPAHIRTIDSLVLLKKSLKSYLFKQAF</sequence>
<keyword evidence="2" id="KW-1185">Reference proteome</keyword>
<accession>A0A3M6T9F1</accession>
<protein>
    <submittedName>
        <fullName evidence="1">Uncharacterized protein</fullName>
    </submittedName>
</protein>
<name>A0A3M6T9F1_POCDA</name>
<dbReference type="Proteomes" id="UP000275408">
    <property type="component" value="Unassembled WGS sequence"/>
</dbReference>
<dbReference type="OrthoDB" id="5987559at2759"/>
<dbReference type="PROSITE" id="PS00290">
    <property type="entry name" value="IG_MHC"/>
    <property type="match status" value="1"/>
</dbReference>
<dbReference type="STRING" id="46731.A0A3M6T9F1"/>
<dbReference type="EMBL" id="RCHS01004067">
    <property type="protein sequence ID" value="RMX37904.1"/>
    <property type="molecule type" value="Genomic_DNA"/>
</dbReference>
<dbReference type="AlphaFoldDB" id="A0A3M6T9F1"/>
<feature type="non-terminal residue" evidence="1">
    <location>
        <position position="1"/>
    </location>
</feature>
<evidence type="ECO:0000313" key="1">
    <source>
        <dbReference type="EMBL" id="RMX37904.1"/>
    </source>
</evidence>
<feature type="non-terminal residue" evidence="1">
    <location>
        <position position="193"/>
    </location>
</feature>
<proteinExistence type="predicted"/>
<evidence type="ECO:0000313" key="2">
    <source>
        <dbReference type="Proteomes" id="UP000275408"/>
    </source>
</evidence>